<feature type="signal peptide" evidence="1">
    <location>
        <begin position="1"/>
        <end position="24"/>
    </location>
</feature>
<evidence type="ECO:0000256" key="1">
    <source>
        <dbReference type="SAM" id="SignalP"/>
    </source>
</evidence>
<comment type="caution">
    <text evidence="2">The sequence shown here is derived from an EMBL/GenBank/DDBJ whole genome shotgun (WGS) entry which is preliminary data.</text>
</comment>
<organism evidence="2 3">
    <name type="scientific">Hymenobacter jeollabukensis</name>
    <dbReference type="NCBI Taxonomy" id="2025313"/>
    <lineage>
        <taxon>Bacteria</taxon>
        <taxon>Pseudomonadati</taxon>
        <taxon>Bacteroidota</taxon>
        <taxon>Cytophagia</taxon>
        <taxon>Cytophagales</taxon>
        <taxon>Hymenobacteraceae</taxon>
        <taxon>Hymenobacter</taxon>
    </lineage>
</organism>
<keyword evidence="1" id="KW-0732">Signal</keyword>
<evidence type="ECO:0000313" key="2">
    <source>
        <dbReference type="EMBL" id="TLM88459.1"/>
    </source>
</evidence>
<dbReference type="Proteomes" id="UP000305517">
    <property type="component" value="Unassembled WGS sequence"/>
</dbReference>
<name>A0A5R8WHX9_9BACT</name>
<protein>
    <submittedName>
        <fullName evidence="2">Uncharacterized protein</fullName>
    </submittedName>
</protein>
<reference evidence="2 3" key="1">
    <citation type="submission" date="2019-05" db="EMBL/GenBank/DDBJ databases">
        <title>Hymenobacter edaphi sp. nov., isolated from abandoned arsenic-contaminated farmland soil.</title>
        <authorList>
            <person name="Nie L."/>
        </authorList>
    </citation>
    <scope>NUCLEOTIDE SEQUENCE [LARGE SCALE GENOMIC DNA]</scope>
    <source>
        <strain evidence="2 3">1-3-3-8</strain>
    </source>
</reference>
<gene>
    <name evidence="2" type="ORF">FDY95_24160</name>
</gene>
<feature type="chain" id="PRO_5024394299" evidence="1">
    <location>
        <begin position="25"/>
        <end position="134"/>
    </location>
</feature>
<dbReference type="EMBL" id="VAJM01000018">
    <property type="protein sequence ID" value="TLM88459.1"/>
    <property type="molecule type" value="Genomic_DNA"/>
</dbReference>
<evidence type="ECO:0000313" key="3">
    <source>
        <dbReference type="Proteomes" id="UP000305517"/>
    </source>
</evidence>
<accession>A0A5R8WHX9</accession>
<sequence length="134" mass="14949">MKNKLLIALGILLAVMVFTNPAETEMQSKITNSELVGDLSMARAMKNATPMMLSLKTYYMPEFKLNRVNFLIGSLYNLKYGWHGTINGAGMPLSFPLKNPTDTEHNFTGEATYLGVLGQLIPVSRNESMNYQPQ</sequence>
<keyword evidence="3" id="KW-1185">Reference proteome</keyword>
<dbReference type="RefSeq" id="WP_138081983.1">
    <property type="nucleotide sequence ID" value="NZ_VAJM01000018.1"/>
</dbReference>
<proteinExistence type="predicted"/>
<dbReference type="AlphaFoldDB" id="A0A5R8WHX9"/>